<evidence type="ECO:0000256" key="2">
    <source>
        <dbReference type="PROSITE-ProRule" id="PRU00169"/>
    </source>
</evidence>
<sequence>MSLKDSLRIMVVDDMTVSRGLVTQALEELGIFHVATEASGRAALSRLAADPVHLVLADYNMPGMDGLQLLEGLRRNRSTQRIGYILVTGTPTPELVQKGQQLGLNNMVRKPFTTATMKKAIEAVVGRL</sequence>
<dbReference type="Proteomes" id="UP000064912">
    <property type="component" value="Chromosome"/>
</dbReference>
<evidence type="ECO:0000313" key="4">
    <source>
        <dbReference type="EMBL" id="BAQ68480.1"/>
    </source>
</evidence>
<evidence type="ECO:0000259" key="3">
    <source>
        <dbReference type="PROSITE" id="PS50110"/>
    </source>
</evidence>
<dbReference type="PANTHER" id="PTHR44591:SF3">
    <property type="entry name" value="RESPONSE REGULATORY DOMAIN-CONTAINING PROTEIN"/>
    <property type="match status" value="1"/>
</dbReference>
<name>A0A0D6B0S1_RHOSU</name>
<gene>
    <name evidence="5" type="ORF">JMM60_06025</name>
    <name evidence="4" type="ORF">NHU_01321</name>
</gene>
<dbReference type="GO" id="GO:0000160">
    <property type="term" value="P:phosphorelay signal transduction system"/>
    <property type="evidence" value="ECO:0007669"/>
    <property type="project" value="InterPro"/>
</dbReference>
<reference evidence="4 6" key="1">
    <citation type="submission" date="2015-02" db="EMBL/GenBank/DDBJ databases">
        <title>Genome sequene of Rhodovulum sulfidophilum DSM 2351.</title>
        <authorList>
            <person name="Nagao N."/>
        </authorList>
    </citation>
    <scope>NUCLEOTIDE SEQUENCE [LARGE SCALE GENOMIC DNA]</scope>
    <source>
        <strain evidence="4 6">DSM 2351</strain>
    </source>
</reference>
<dbReference type="EMBL" id="JAESJJ010000005">
    <property type="protein sequence ID" value="MBL3608364.1"/>
    <property type="molecule type" value="Genomic_DNA"/>
</dbReference>
<dbReference type="InterPro" id="IPR001789">
    <property type="entry name" value="Sig_transdc_resp-reg_receiver"/>
</dbReference>
<dbReference type="InterPro" id="IPR050595">
    <property type="entry name" value="Bact_response_regulator"/>
</dbReference>
<dbReference type="GeneID" id="93540588"/>
<dbReference type="AlphaFoldDB" id="A0A0D6B0S1"/>
<dbReference type="PATRIC" id="fig|35806.4.peg.1365"/>
<dbReference type="KEGG" id="rsu:NHU_01321"/>
<evidence type="ECO:0000313" key="7">
    <source>
        <dbReference type="Proteomes" id="UP000604473"/>
    </source>
</evidence>
<dbReference type="Gene3D" id="3.40.50.2300">
    <property type="match status" value="1"/>
</dbReference>
<evidence type="ECO:0000256" key="1">
    <source>
        <dbReference type="ARBA" id="ARBA00022553"/>
    </source>
</evidence>
<evidence type="ECO:0000313" key="6">
    <source>
        <dbReference type="Proteomes" id="UP000064912"/>
    </source>
</evidence>
<dbReference type="RefSeq" id="WP_042462987.1">
    <property type="nucleotide sequence ID" value="NZ_CP015421.1"/>
</dbReference>
<dbReference type="OrthoDB" id="9800897at2"/>
<accession>A0A0D6B0S1</accession>
<feature type="modified residue" description="4-aspartylphosphate" evidence="2">
    <location>
        <position position="58"/>
    </location>
</feature>
<protein>
    <submittedName>
        <fullName evidence="4 5">Response regulator</fullName>
    </submittedName>
</protein>
<keyword evidence="1 2" id="KW-0597">Phosphoprotein</keyword>
<dbReference type="InterPro" id="IPR011006">
    <property type="entry name" value="CheY-like_superfamily"/>
</dbReference>
<reference evidence="5 7" key="2">
    <citation type="submission" date="2021-01" db="EMBL/GenBank/DDBJ databases">
        <title>Draft genomes of Rhodovulum sulfidophilum.</title>
        <authorList>
            <person name="Guzman M.S."/>
        </authorList>
    </citation>
    <scope>NUCLEOTIDE SEQUENCE [LARGE SCALE GENOMIC DNA]</scope>
    <source>
        <strain evidence="5 7">AB35</strain>
    </source>
</reference>
<dbReference type="SUPFAM" id="SSF52172">
    <property type="entry name" value="CheY-like"/>
    <property type="match status" value="1"/>
</dbReference>
<dbReference type="PROSITE" id="PS50110">
    <property type="entry name" value="RESPONSE_REGULATORY"/>
    <property type="match status" value="1"/>
</dbReference>
<keyword evidence="7" id="KW-1185">Reference proteome</keyword>
<proteinExistence type="predicted"/>
<dbReference type="Proteomes" id="UP000604473">
    <property type="component" value="Unassembled WGS sequence"/>
</dbReference>
<evidence type="ECO:0000313" key="5">
    <source>
        <dbReference type="EMBL" id="MBL3608364.1"/>
    </source>
</evidence>
<dbReference type="PANTHER" id="PTHR44591">
    <property type="entry name" value="STRESS RESPONSE REGULATOR PROTEIN 1"/>
    <property type="match status" value="1"/>
</dbReference>
<dbReference type="EMBL" id="AP014800">
    <property type="protein sequence ID" value="BAQ68480.1"/>
    <property type="molecule type" value="Genomic_DNA"/>
</dbReference>
<feature type="domain" description="Response regulatory" evidence="3">
    <location>
        <begin position="8"/>
        <end position="125"/>
    </location>
</feature>
<organism evidence="4 6">
    <name type="scientific">Rhodovulum sulfidophilum</name>
    <name type="common">Rhodobacter sulfidophilus</name>
    <dbReference type="NCBI Taxonomy" id="35806"/>
    <lineage>
        <taxon>Bacteria</taxon>
        <taxon>Pseudomonadati</taxon>
        <taxon>Pseudomonadota</taxon>
        <taxon>Alphaproteobacteria</taxon>
        <taxon>Rhodobacterales</taxon>
        <taxon>Paracoccaceae</taxon>
        <taxon>Rhodovulum</taxon>
    </lineage>
</organism>
<dbReference type="Pfam" id="PF00072">
    <property type="entry name" value="Response_reg"/>
    <property type="match status" value="1"/>
</dbReference>
<dbReference type="SMART" id="SM00448">
    <property type="entry name" value="REC"/>
    <property type="match status" value="1"/>
</dbReference>